<dbReference type="InterPro" id="IPR050342">
    <property type="entry name" value="HMGB"/>
</dbReference>
<feature type="compositionally biased region" description="Acidic residues" evidence="9">
    <location>
        <begin position="222"/>
        <end position="241"/>
    </location>
</feature>
<feature type="compositionally biased region" description="Basic and acidic residues" evidence="9">
    <location>
        <begin position="98"/>
        <end position="111"/>
    </location>
</feature>
<feature type="DNA-binding region" description="HMG box" evidence="8">
    <location>
        <begin position="36"/>
        <end position="106"/>
    </location>
</feature>
<dbReference type="PROSITE" id="PS50118">
    <property type="entry name" value="HMG_BOX_2"/>
    <property type="match status" value="2"/>
</dbReference>
<organism evidence="11">
    <name type="scientific">Saccoglossus kowalevskii</name>
    <name type="common">Acorn worm</name>
    <dbReference type="NCBI Taxonomy" id="10224"/>
    <lineage>
        <taxon>Eukaryota</taxon>
        <taxon>Metazoa</taxon>
        <taxon>Hemichordata</taxon>
        <taxon>Enteropneusta</taxon>
        <taxon>Harrimaniidae</taxon>
        <taxon>Saccoglossus</taxon>
    </lineage>
</organism>
<evidence type="ECO:0000313" key="11">
    <source>
        <dbReference type="EMBL" id="ADB22402.1"/>
    </source>
</evidence>
<dbReference type="CDD" id="cd21978">
    <property type="entry name" value="HMG-box_HMGB_rpt1"/>
    <property type="match status" value="1"/>
</dbReference>
<dbReference type="Gene3D" id="1.10.30.10">
    <property type="entry name" value="High mobility group box domain"/>
    <property type="match status" value="2"/>
</dbReference>
<feature type="DNA-binding region" description="HMG box" evidence="8">
    <location>
        <begin position="125"/>
        <end position="193"/>
    </location>
</feature>
<dbReference type="SUPFAM" id="SSF47095">
    <property type="entry name" value="HMG-box"/>
    <property type="match status" value="2"/>
</dbReference>
<dbReference type="GO" id="GO:0005694">
    <property type="term" value="C:chromosome"/>
    <property type="evidence" value="ECO:0007669"/>
    <property type="project" value="UniProtKB-SubCell"/>
</dbReference>
<dbReference type="AlphaFoldDB" id="D2XMR5"/>
<dbReference type="InterPro" id="IPR009071">
    <property type="entry name" value="HMG_box_dom"/>
</dbReference>
<evidence type="ECO:0000256" key="5">
    <source>
        <dbReference type="ARBA" id="ARBA00022737"/>
    </source>
</evidence>
<evidence type="ECO:0000256" key="8">
    <source>
        <dbReference type="PROSITE-ProRule" id="PRU00267"/>
    </source>
</evidence>
<dbReference type="GeneID" id="100329022"/>
<accession>D2XMR5</accession>
<dbReference type="EMBL" id="GU211185">
    <property type="protein sequence ID" value="ADB22402.1"/>
    <property type="molecule type" value="mRNA"/>
</dbReference>
<protein>
    <submittedName>
        <fullName evidence="11">Dorsal switch-like hmg protein</fullName>
    </submittedName>
</protein>
<evidence type="ECO:0000259" key="10">
    <source>
        <dbReference type="PROSITE" id="PS50118"/>
    </source>
</evidence>
<dbReference type="FunFam" id="1.10.30.10:FF:000016">
    <property type="entry name" value="FACT complex subunit SSRP1"/>
    <property type="match status" value="1"/>
</dbReference>
<evidence type="ECO:0000256" key="2">
    <source>
        <dbReference type="ARBA" id="ARBA00004286"/>
    </source>
</evidence>
<reference evidence="11" key="1">
    <citation type="submission" date="2009-11" db="EMBL/GenBank/DDBJ databases">
        <authorList>
            <person name="Freeman R.M.Jr."/>
            <person name="Wu M."/>
            <person name="Gerhart J."/>
        </authorList>
    </citation>
    <scope>NUCLEOTIDE SEQUENCE</scope>
</reference>
<dbReference type="SMART" id="SM00398">
    <property type="entry name" value="HMG"/>
    <property type="match status" value="2"/>
</dbReference>
<dbReference type="Pfam" id="PF00505">
    <property type="entry name" value="HMG_box"/>
    <property type="match status" value="1"/>
</dbReference>
<dbReference type="InterPro" id="IPR036910">
    <property type="entry name" value="HMG_box_dom_sf"/>
</dbReference>
<keyword evidence="7 8" id="KW-0539">Nucleus</keyword>
<dbReference type="OrthoDB" id="1919336at2759"/>
<feature type="domain" description="HMG box" evidence="10">
    <location>
        <begin position="36"/>
        <end position="106"/>
    </location>
</feature>
<dbReference type="PANTHER" id="PTHR48112">
    <property type="entry name" value="HIGH MOBILITY GROUP PROTEIN DSP1"/>
    <property type="match status" value="1"/>
</dbReference>
<dbReference type="PRINTS" id="PR00886">
    <property type="entry name" value="HIGHMOBLTY12"/>
</dbReference>
<evidence type="ECO:0000256" key="4">
    <source>
        <dbReference type="ARBA" id="ARBA00022454"/>
    </source>
</evidence>
<comment type="subcellular location">
    <subcellularLocation>
        <location evidence="2">Chromosome</location>
    </subcellularLocation>
    <subcellularLocation>
        <location evidence="1">Nucleus</location>
    </subcellularLocation>
</comment>
<name>D2XMR5_SACKO</name>
<keyword evidence="6 8" id="KW-0238">DNA-binding</keyword>
<keyword evidence="5" id="KW-0677">Repeat</keyword>
<feature type="non-terminal residue" evidence="11">
    <location>
        <position position="1"/>
    </location>
</feature>
<dbReference type="PANTHER" id="PTHR48112:SF32">
    <property type="entry name" value="HIGH MOBILITY GROUP PROTEIN B3"/>
    <property type="match status" value="1"/>
</dbReference>
<dbReference type="KEGG" id="sko:100329022"/>
<feature type="region of interest" description="Disordered" evidence="9">
    <location>
        <begin position="98"/>
        <end position="125"/>
    </location>
</feature>
<evidence type="ECO:0000256" key="7">
    <source>
        <dbReference type="ARBA" id="ARBA00023242"/>
    </source>
</evidence>
<feature type="domain" description="HMG box" evidence="10">
    <location>
        <begin position="125"/>
        <end position="193"/>
    </location>
</feature>
<evidence type="ECO:0000256" key="9">
    <source>
        <dbReference type="SAM" id="MobiDB-lite"/>
    </source>
</evidence>
<evidence type="ECO:0000256" key="3">
    <source>
        <dbReference type="ARBA" id="ARBA00008774"/>
    </source>
</evidence>
<feature type="region of interest" description="Disordered" evidence="9">
    <location>
        <begin position="192"/>
        <end position="241"/>
    </location>
</feature>
<proteinExistence type="evidence at transcript level"/>
<dbReference type="Pfam" id="PF09011">
    <property type="entry name" value="HMG_box_2"/>
    <property type="match status" value="1"/>
</dbReference>
<evidence type="ECO:0000256" key="1">
    <source>
        <dbReference type="ARBA" id="ARBA00004123"/>
    </source>
</evidence>
<dbReference type="GO" id="GO:0003677">
    <property type="term" value="F:DNA binding"/>
    <property type="evidence" value="ECO:0007669"/>
    <property type="project" value="UniProtKB-UniRule"/>
</dbReference>
<dbReference type="FunFam" id="1.10.30.10:FF:000013">
    <property type="entry name" value="High mobility group protein B3"/>
    <property type="match status" value="1"/>
</dbReference>
<comment type="similarity">
    <text evidence="3">Belongs to the HMGB family.</text>
</comment>
<dbReference type="GO" id="GO:0005634">
    <property type="term" value="C:nucleus"/>
    <property type="evidence" value="ECO:0007669"/>
    <property type="project" value="UniProtKB-SubCell"/>
</dbReference>
<dbReference type="RefSeq" id="NP_001171733.1">
    <property type="nucleotide sequence ID" value="NM_001184804.1"/>
</dbReference>
<keyword evidence="4" id="KW-0158">Chromosome</keyword>
<evidence type="ECO:0000256" key="6">
    <source>
        <dbReference type="ARBA" id="ARBA00023125"/>
    </source>
</evidence>
<sequence length="241" mass="27740">ALLQQTTPLLSTSLFQVCIVELKLKIMGKKGNPDKPKGRMSAYAFFVQSCRQEHKKQHPAESVVFAEFSKKCAERWKKMTDKEKKVFHDMADKDKERYNTEMEKYTPPKGEKKGKKRKRKDPDAPKRNLSPFFLFCNVKRAEVKKVHPNWGVGDVAKALGEQWKNVSAADKAKYEKEAAKEKIRYEKDMEAYKSKKAKSLKAEVSPPPVKKVVQMKKQETSSSEEEEEDSDESDVESSDEE</sequence>